<sequence>MTLIVGSALILALAAGAVGGFLLGRRRPVEVAATGPDVDGFVTSLVELGETLPPVWARQVDSSRRQMEDAVGELTATFGQIVILLDEAVNTSRGAIAAGDVDVFASARGRLAEVVEALEETLTQRQRTLQELGQLVELNGQMKKMTDEVTRIAAQTHLLALNAAIEARRVGDAGQAFEVVAMEVRQLADSSGRAGERINDLAEEVGRAIRGALDIATETAEAEGSMVLDANSKVQGVLDDLLGFVGGLRSSSEQLGQVTEGIKDQIAESLVQFQFQDRVGQTLTHVRDSIETLPAVLAGAPTLEAVDSAALLEQLAGSYTMVEEYELHGSPTSAIPPARTAPGASSAPSSDSDITFF</sequence>
<evidence type="ECO:0000256" key="5">
    <source>
        <dbReference type="SAM" id="MobiDB-lite"/>
    </source>
</evidence>
<keyword evidence="3" id="KW-0807">Transducer</keyword>
<gene>
    <name evidence="7" type="ORF">ACIB24_10405</name>
</gene>
<reference evidence="7 8" key="1">
    <citation type="submission" date="2024-10" db="EMBL/GenBank/DDBJ databases">
        <title>The Natural Products Discovery Center: Release of the First 8490 Sequenced Strains for Exploring Actinobacteria Biosynthetic Diversity.</title>
        <authorList>
            <person name="Kalkreuter E."/>
            <person name="Kautsar S.A."/>
            <person name="Yang D."/>
            <person name="Bader C.D."/>
            <person name="Teijaro C.N."/>
            <person name="Fluegel L."/>
            <person name="Davis C.M."/>
            <person name="Simpson J.R."/>
            <person name="Lauterbach L."/>
            <person name="Steele A.D."/>
            <person name="Gui C."/>
            <person name="Meng S."/>
            <person name="Li G."/>
            <person name="Viehrig K."/>
            <person name="Ye F."/>
            <person name="Su P."/>
            <person name="Kiefer A.F."/>
            <person name="Nichols A."/>
            <person name="Cepeda A.J."/>
            <person name="Yan W."/>
            <person name="Fan B."/>
            <person name="Jiang Y."/>
            <person name="Adhikari A."/>
            <person name="Zheng C.-J."/>
            <person name="Schuster L."/>
            <person name="Cowan T.M."/>
            <person name="Smanski M.J."/>
            <person name="Chevrette M.G."/>
            <person name="De Carvalho L.P.S."/>
            <person name="Shen B."/>
        </authorList>
    </citation>
    <scope>NUCLEOTIDE SEQUENCE [LARGE SCALE GENOMIC DNA]</scope>
    <source>
        <strain evidence="7 8">NPDC049639</strain>
    </source>
</reference>
<dbReference type="RefSeq" id="WP_398279224.1">
    <property type="nucleotide sequence ID" value="NZ_JBITLV010000003.1"/>
</dbReference>
<dbReference type="PROSITE" id="PS50111">
    <property type="entry name" value="CHEMOTAXIS_TRANSDUC_2"/>
    <property type="match status" value="1"/>
</dbReference>
<evidence type="ECO:0000313" key="8">
    <source>
        <dbReference type="Proteomes" id="UP001612915"/>
    </source>
</evidence>
<dbReference type="SUPFAM" id="SSF58104">
    <property type="entry name" value="Methyl-accepting chemotaxis protein (MCP) signaling domain"/>
    <property type="match status" value="1"/>
</dbReference>
<evidence type="ECO:0000256" key="2">
    <source>
        <dbReference type="ARBA" id="ARBA00029447"/>
    </source>
</evidence>
<dbReference type="Pfam" id="PF00015">
    <property type="entry name" value="MCPsignal"/>
    <property type="match status" value="1"/>
</dbReference>
<dbReference type="Gene3D" id="1.10.287.950">
    <property type="entry name" value="Methyl-accepting chemotaxis protein"/>
    <property type="match status" value="1"/>
</dbReference>
<evidence type="ECO:0000313" key="7">
    <source>
        <dbReference type="EMBL" id="MFI7587471.1"/>
    </source>
</evidence>
<dbReference type="InterPro" id="IPR004089">
    <property type="entry name" value="MCPsignal_dom"/>
</dbReference>
<accession>A0ABW8AM72</accession>
<dbReference type="PANTHER" id="PTHR43531">
    <property type="entry name" value="PROTEIN ICFG"/>
    <property type="match status" value="1"/>
</dbReference>
<dbReference type="PANTHER" id="PTHR43531:SF11">
    <property type="entry name" value="METHYL-ACCEPTING CHEMOTAXIS PROTEIN 3"/>
    <property type="match status" value="1"/>
</dbReference>
<organism evidence="7 8">
    <name type="scientific">Spongisporangium articulatum</name>
    <dbReference type="NCBI Taxonomy" id="3362603"/>
    <lineage>
        <taxon>Bacteria</taxon>
        <taxon>Bacillati</taxon>
        <taxon>Actinomycetota</taxon>
        <taxon>Actinomycetes</taxon>
        <taxon>Kineosporiales</taxon>
        <taxon>Kineosporiaceae</taxon>
        <taxon>Spongisporangium</taxon>
    </lineage>
</organism>
<proteinExistence type="inferred from homology"/>
<dbReference type="SMART" id="SM00283">
    <property type="entry name" value="MA"/>
    <property type="match status" value="1"/>
</dbReference>
<comment type="similarity">
    <text evidence="2">Belongs to the methyl-accepting chemotaxis (MCP) protein family.</text>
</comment>
<evidence type="ECO:0000256" key="3">
    <source>
        <dbReference type="PROSITE-ProRule" id="PRU00284"/>
    </source>
</evidence>
<feature type="domain" description="Methyl-accepting transducer" evidence="6">
    <location>
        <begin position="57"/>
        <end position="260"/>
    </location>
</feature>
<keyword evidence="4" id="KW-0175">Coiled coil</keyword>
<feature type="region of interest" description="Disordered" evidence="5">
    <location>
        <begin position="330"/>
        <end position="357"/>
    </location>
</feature>
<dbReference type="EMBL" id="JBITLV010000003">
    <property type="protein sequence ID" value="MFI7587471.1"/>
    <property type="molecule type" value="Genomic_DNA"/>
</dbReference>
<dbReference type="Proteomes" id="UP001612915">
    <property type="component" value="Unassembled WGS sequence"/>
</dbReference>
<feature type="coiled-coil region" evidence="4">
    <location>
        <begin position="115"/>
        <end position="155"/>
    </location>
</feature>
<name>A0ABW8AM72_9ACTN</name>
<protein>
    <submittedName>
        <fullName evidence="7">Methyl-accepting chemotaxis protein</fullName>
    </submittedName>
</protein>
<evidence type="ECO:0000259" key="6">
    <source>
        <dbReference type="PROSITE" id="PS50111"/>
    </source>
</evidence>
<evidence type="ECO:0000256" key="1">
    <source>
        <dbReference type="ARBA" id="ARBA00022500"/>
    </source>
</evidence>
<dbReference type="InterPro" id="IPR051310">
    <property type="entry name" value="MCP_chemotaxis"/>
</dbReference>
<comment type="caution">
    <text evidence="7">The sequence shown here is derived from an EMBL/GenBank/DDBJ whole genome shotgun (WGS) entry which is preliminary data.</text>
</comment>
<feature type="compositionally biased region" description="Low complexity" evidence="5">
    <location>
        <begin position="336"/>
        <end position="350"/>
    </location>
</feature>
<keyword evidence="8" id="KW-1185">Reference proteome</keyword>
<evidence type="ECO:0000256" key="4">
    <source>
        <dbReference type="SAM" id="Coils"/>
    </source>
</evidence>
<keyword evidence="1" id="KW-0145">Chemotaxis</keyword>